<organism evidence="1 2">
    <name type="scientific">Rhododendron simsii</name>
    <name type="common">Sims's rhododendron</name>
    <dbReference type="NCBI Taxonomy" id="118357"/>
    <lineage>
        <taxon>Eukaryota</taxon>
        <taxon>Viridiplantae</taxon>
        <taxon>Streptophyta</taxon>
        <taxon>Embryophyta</taxon>
        <taxon>Tracheophyta</taxon>
        <taxon>Spermatophyta</taxon>
        <taxon>Magnoliopsida</taxon>
        <taxon>eudicotyledons</taxon>
        <taxon>Gunneridae</taxon>
        <taxon>Pentapetalae</taxon>
        <taxon>asterids</taxon>
        <taxon>Ericales</taxon>
        <taxon>Ericaceae</taxon>
        <taxon>Ericoideae</taxon>
        <taxon>Rhodoreae</taxon>
        <taxon>Rhododendron</taxon>
    </lineage>
</organism>
<gene>
    <name evidence="1" type="ORF">RHSIM_Rhsim07G0249100</name>
</gene>
<protein>
    <submittedName>
        <fullName evidence="1">Uncharacterized protein</fullName>
    </submittedName>
</protein>
<keyword evidence="2" id="KW-1185">Reference proteome</keyword>
<sequence>MLKLTSCPRKFLDNFLVSLSCRIFNMGKELESCHYVITCFINLASESGVLGTVLVLCAEGTNSSSKFTIAKTPRGWPGVYLFSPT</sequence>
<dbReference type="AlphaFoldDB" id="A0A834GN63"/>
<evidence type="ECO:0000313" key="2">
    <source>
        <dbReference type="Proteomes" id="UP000626092"/>
    </source>
</evidence>
<dbReference type="EMBL" id="WJXA01000007">
    <property type="protein sequence ID" value="KAF7137963.1"/>
    <property type="molecule type" value="Genomic_DNA"/>
</dbReference>
<comment type="caution">
    <text evidence="1">The sequence shown here is derived from an EMBL/GenBank/DDBJ whole genome shotgun (WGS) entry which is preliminary data.</text>
</comment>
<name>A0A834GN63_RHOSS</name>
<dbReference type="Proteomes" id="UP000626092">
    <property type="component" value="Unassembled WGS sequence"/>
</dbReference>
<accession>A0A834GN63</accession>
<evidence type="ECO:0000313" key="1">
    <source>
        <dbReference type="EMBL" id="KAF7137963.1"/>
    </source>
</evidence>
<reference evidence="1" key="1">
    <citation type="submission" date="2019-11" db="EMBL/GenBank/DDBJ databases">
        <authorList>
            <person name="Liu Y."/>
            <person name="Hou J."/>
            <person name="Li T.-Q."/>
            <person name="Guan C.-H."/>
            <person name="Wu X."/>
            <person name="Wu H.-Z."/>
            <person name="Ling F."/>
            <person name="Zhang R."/>
            <person name="Shi X.-G."/>
            <person name="Ren J.-P."/>
            <person name="Chen E.-F."/>
            <person name="Sun J.-M."/>
        </authorList>
    </citation>
    <scope>NUCLEOTIDE SEQUENCE</scope>
    <source>
        <strain evidence="1">Adult_tree_wgs_1</strain>
        <tissue evidence="1">Leaves</tissue>
    </source>
</reference>
<proteinExistence type="predicted"/>